<dbReference type="InParanoid" id="E4WSN4"/>
<feature type="region of interest" description="Disordered" evidence="2">
    <location>
        <begin position="335"/>
        <end position="368"/>
    </location>
</feature>
<proteinExistence type="predicted"/>
<protein>
    <submittedName>
        <fullName evidence="3">Uncharacterized protein</fullName>
    </submittedName>
</protein>
<reference evidence="3" key="1">
    <citation type="journal article" date="2010" name="Science">
        <title>Plasticity of animal genome architecture unmasked by rapid evolution of a pelagic tunicate.</title>
        <authorList>
            <person name="Denoeud F."/>
            <person name="Henriet S."/>
            <person name="Mungpakdee S."/>
            <person name="Aury J.M."/>
            <person name="Da Silva C."/>
            <person name="Brinkmann H."/>
            <person name="Mikhaleva J."/>
            <person name="Olsen L.C."/>
            <person name="Jubin C."/>
            <person name="Canestro C."/>
            <person name="Bouquet J.M."/>
            <person name="Danks G."/>
            <person name="Poulain J."/>
            <person name="Campsteijn C."/>
            <person name="Adamski M."/>
            <person name="Cross I."/>
            <person name="Yadetie F."/>
            <person name="Muffato M."/>
            <person name="Louis A."/>
            <person name="Butcher S."/>
            <person name="Tsagkogeorga G."/>
            <person name="Konrad A."/>
            <person name="Singh S."/>
            <person name="Jensen M.F."/>
            <person name="Cong E.H."/>
            <person name="Eikeseth-Otteraa H."/>
            <person name="Noel B."/>
            <person name="Anthouard V."/>
            <person name="Porcel B.M."/>
            <person name="Kachouri-Lafond R."/>
            <person name="Nishino A."/>
            <person name="Ugolini M."/>
            <person name="Chourrout P."/>
            <person name="Nishida H."/>
            <person name="Aasland R."/>
            <person name="Huzurbazar S."/>
            <person name="Westhof E."/>
            <person name="Delsuc F."/>
            <person name="Lehrach H."/>
            <person name="Reinhardt R."/>
            <person name="Weissenbach J."/>
            <person name="Roy S.W."/>
            <person name="Artiguenave F."/>
            <person name="Postlethwait J.H."/>
            <person name="Manak J.R."/>
            <person name="Thompson E.M."/>
            <person name="Jaillon O."/>
            <person name="Du Pasquier L."/>
            <person name="Boudinot P."/>
            <person name="Liberles D.A."/>
            <person name="Volff J.N."/>
            <person name="Philippe H."/>
            <person name="Lenhard B."/>
            <person name="Roest Crollius H."/>
            <person name="Wincker P."/>
            <person name="Chourrout D."/>
        </authorList>
    </citation>
    <scope>NUCLEOTIDE SEQUENCE [LARGE SCALE GENOMIC DNA]</scope>
</reference>
<dbReference type="EMBL" id="FN653016">
    <property type="protein sequence ID" value="CBY06735.1"/>
    <property type="molecule type" value="Genomic_DNA"/>
</dbReference>
<feature type="compositionally biased region" description="Basic and acidic residues" evidence="2">
    <location>
        <begin position="223"/>
        <end position="243"/>
    </location>
</feature>
<feature type="region of interest" description="Disordered" evidence="2">
    <location>
        <begin position="201"/>
        <end position="243"/>
    </location>
</feature>
<keyword evidence="4" id="KW-1185">Reference proteome</keyword>
<dbReference type="Proteomes" id="UP000001307">
    <property type="component" value="Unassembled WGS sequence"/>
</dbReference>
<sequence length="382" mass="43957">MARDILEDSRISEYSNRTDIDQQLRTDTNPVIQRALRALAESSARDIKETSEKVIIYKPTYQYVKFPADRNQIINSRYCADNERLKWKLDLAEARLRRKEREAQLVTSDFEEERSLFEEKRSKRKNSKKNSQQLAALERIERRLSTVQKALPEKKYITQLNTSLERTLPTNYGEPIELAKVSTNPPGPRIHESRITIVPNYRAKSRGRERSRSRTTKSALESSVERLRAPSERSSRLSRAESEAIAEKNIEIGSLKEHIRTLQNQISQTQSMRSIALSSSSVFVDDEMPALKNSVTKVKSSSQTSLMKHLDELQYENESLNNTVRELRDRLMLHSQADDSAEENEEAVMVKSEYSSAEEKAKSNPSSYAAPFYPTSNIFHTH</sequence>
<keyword evidence="1" id="KW-0175">Coiled coil</keyword>
<evidence type="ECO:0000256" key="1">
    <source>
        <dbReference type="SAM" id="Coils"/>
    </source>
</evidence>
<evidence type="ECO:0000313" key="3">
    <source>
        <dbReference type="EMBL" id="CBY06735.1"/>
    </source>
</evidence>
<evidence type="ECO:0000313" key="4">
    <source>
        <dbReference type="Proteomes" id="UP000001307"/>
    </source>
</evidence>
<organism evidence="3">
    <name type="scientific">Oikopleura dioica</name>
    <name type="common">Tunicate</name>
    <dbReference type="NCBI Taxonomy" id="34765"/>
    <lineage>
        <taxon>Eukaryota</taxon>
        <taxon>Metazoa</taxon>
        <taxon>Chordata</taxon>
        <taxon>Tunicata</taxon>
        <taxon>Appendicularia</taxon>
        <taxon>Copelata</taxon>
        <taxon>Oikopleuridae</taxon>
        <taxon>Oikopleura</taxon>
    </lineage>
</organism>
<gene>
    <name evidence="3" type="ORF">GSOID_T00005796001</name>
</gene>
<accession>E4WSN4</accession>
<feature type="coiled-coil region" evidence="1">
    <location>
        <begin position="82"/>
        <end position="109"/>
    </location>
</feature>
<evidence type="ECO:0000256" key="2">
    <source>
        <dbReference type="SAM" id="MobiDB-lite"/>
    </source>
</evidence>
<name>E4WSN4_OIKDI</name>
<dbReference type="AlphaFoldDB" id="E4WSN4"/>